<keyword evidence="2" id="KW-1185">Reference proteome</keyword>
<dbReference type="InterPro" id="IPR011992">
    <property type="entry name" value="EF-hand-dom_pair"/>
</dbReference>
<proteinExistence type="predicted"/>
<dbReference type="RefSeq" id="XP_002787597.1">
    <property type="nucleotide sequence ID" value="XM_002787551.1"/>
</dbReference>
<sequence length="73" mass="8321">MREAFNLFHTTDQSSMIDPEELKAAMYSLGFETQHPTVYEVAVDFEEFLDNTADKLTRQGVPHEGDNEVVQSL</sequence>
<name>C5K758_PERM5</name>
<dbReference type="SUPFAM" id="SSF47473">
    <property type="entry name" value="EF-hand"/>
    <property type="match status" value="1"/>
</dbReference>
<organism evidence="2">
    <name type="scientific">Perkinsus marinus (strain ATCC 50983 / TXsc)</name>
    <dbReference type="NCBI Taxonomy" id="423536"/>
    <lineage>
        <taxon>Eukaryota</taxon>
        <taxon>Sar</taxon>
        <taxon>Alveolata</taxon>
        <taxon>Perkinsozoa</taxon>
        <taxon>Perkinsea</taxon>
        <taxon>Perkinsida</taxon>
        <taxon>Perkinsidae</taxon>
        <taxon>Perkinsus</taxon>
    </lineage>
</organism>
<evidence type="ECO:0000313" key="2">
    <source>
        <dbReference type="Proteomes" id="UP000007800"/>
    </source>
</evidence>
<protein>
    <submittedName>
        <fullName evidence="1">Centrin, putative</fullName>
    </submittedName>
</protein>
<dbReference type="InParanoid" id="C5K758"/>
<dbReference type="Proteomes" id="UP000007800">
    <property type="component" value="Unassembled WGS sequence"/>
</dbReference>
<dbReference type="EMBL" id="GG671079">
    <property type="protein sequence ID" value="EER19393.1"/>
    <property type="molecule type" value="Genomic_DNA"/>
</dbReference>
<reference evidence="1 2" key="1">
    <citation type="submission" date="2008-07" db="EMBL/GenBank/DDBJ databases">
        <authorList>
            <person name="El-Sayed N."/>
            <person name="Caler E."/>
            <person name="Inman J."/>
            <person name="Amedeo P."/>
            <person name="Hass B."/>
            <person name="Wortman J."/>
        </authorList>
    </citation>
    <scope>NUCLEOTIDE SEQUENCE [LARGE SCALE GENOMIC DNA]</scope>
    <source>
        <strain evidence="2">ATCC 50983 / TXsc</strain>
    </source>
</reference>
<dbReference type="AlphaFoldDB" id="C5K758"/>
<gene>
    <name evidence="1" type="ORF">Pmar_PMAR012370</name>
</gene>
<dbReference type="GeneID" id="9039654"/>
<accession>C5K758</accession>
<dbReference type="Gene3D" id="1.10.238.10">
    <property type="entry name" value="EF-hand"/>
    <property type="match status" value="1"/>
</dbReference>
<evidence type="ECO:0000313" key="1">
    <source>
        <dbReference type="EMBL" id="EER19393.1"/>
    </source>
</evidence>